<accession>A0A1X7T433</accession>
<proteinExistence type="predicted"/>
<evidence type="ECO:0000313" key="1">
    <source>
        <dbReference type="EnsemblMetazoa" id="Aqu2.1.09244_001"/>
    </source>
</evidence>
<protein>
    <recommendedName>
        <fullName evidence="2">Helitron helicase-like domain-containing protein</fullName>
    </recommendedName>
</protein>
<reference evidence="1" key="1">
    <citation type="submission" date="2017-05" db="UniProtKB">
        <authorList>
            <consortium name="EnsemblMetazoa"/>
        </authorList>
    </citation>
    <scope>IDENTIFICATION</scope>
</reference>
<organism evidence="1">
    <name type="scientific">Amphimedon queenslandica</name>
    <name type="common">Sponge</name>
    <dbReference type="NCBI Taxonomy" id="400682"/>
    <lineage>
        <taxon>Eukaryota</taxon>
        <taxon>Metazoa</taxon>
        <taxon>Porifera</taxon>
        <taxon>Demospongiae</taxon>
        <taxon>Heteroscleromorpha</taxon>
        <taxon>Haplosclerida</taxon>
        <taxon>Niphatidae</taxon>
        <taxon>Amphimedon</taxon>
    </lineage>
</organism>
<evidence type="ECO:0008006" key="2">
    <source>
        <dbReference type="Google" id="ProtNLM"/>
    </source>
</evidence>
<dbReference type="InParanoid" id="A0A1X7T433"/>
<dbReference type="EnsemblMetazoa" id="Aqu2.1.09244_001">
    <property type="protein sequence ID" value="Aqu2.1.09244_001"/>
    <property type="gene ID" value="Aqu2.1.09244"/>
</dbReference>
<name>A0A1X7T433_AMPQE</name>
<sequence>MVAEYGSPTLFLTLSCAEYNSPDTAQYFRQDFFNMVILQRGVLGKVQQYYVEQIIKCMEHLIITSSYGLKMLLLSVSFVQKKSVLSYKIELPVIHKIVYVA</sequence>
<dbReference type="AlphaFoldDB" id="A0A1X7T433"/>